<feature type="domain" description="HTH lysR-type" evidence="5">
    <location>
        <begin position="2"/>
        <end position="58"/>
    </location>
</feature>
<keyword evidence="7" id="KW-1185">Reference proteome</keyword>
<evidence type="ECO:0000256" key="1">
    <source>
        <dbReference type="ARBA" id="ARBA00009437"/>
    </source>
</evidence>
<dbReference type="GO" id="GO:0003677">
    <property type="term" value="F:DNA binding"/>
    <property type="evidence" value="ECO:0007669"/>
    <property type="project" value="UniProtKB-KW"/>
</dbReference>
<dbReference type="InterPro" id="IPR017685">
    <property type="entry name" value="ArgP"/>
</dbReference>
<comment type="similarity">
    <text evidence="1">Belongs to the LysR transcriptional regulatory family.</text>
</comment>
<evidence type="ECO:0000313" key="7">
    <source>
        <dbReference type="Proteomes" id="UP001150830"/>
    </source>
</evidence>
<dbReference type="SUPFAM" id="SSF46785">
    <property type="entry name" value="Winged helix' DNA-binding domain"/>
    <property type="match status" value="1"/>
</dbReference>
<dbReference type="Gene3D" id="1.10.10.10">
    <property type="entry name" value="Winged helix-like DNA-binding domain superfamily/Winged helix DNA-binding domain"/>
    <property type="match status" value="1"/>
</dbReference>
<dbReference type="PANTHER" id="PTHR30579">
    <property type="entry name" value="TRANSCRIPTIONAL REGULATOR"/>
    <property type="match status" value="1"/>
</dbReference>
<dbReference type="Pfam" id="PF03466">
    <property type="entry name" value="LysR_substrate"/>
    <property type="match status" value="1"/>
</dbReference>
<dbReference type="EMBL" id="JAPNOA010000023">
    <property type="protein sequence ID" value="MCY0965153.1"/>
    <property type="molecule type" value="Genomic_DNA"/>
</dbReference>
<dbReference type="Gene3D" id="3.40.190.290">
    <property type="match status" value="1"/>
</dbReference>
<dbReference type="PRINTS" id="PR00039">
    <property type="entry name" value="HTHLYSR"/>
</dbReference>
<evidence type="ECO:0000313" key="6">
    <source>
        <dbReference type="EMBL" id="MCY0965153.1"/>
    </source>
</evidence>
<dbReference type="SUPFAM" id="SSF53850">
    <property type="entry name" value="Periplasmic binding protein-like II"/>
    <property type="match status" value="1"/>
</dbReference>
<evidence type="ECO:0000256" key="2">
    <source>
        <dbReference type="ARBA" id="ARBA00023015"/>
    </source>
</evidence>
<keyword evidence="4" id="KW-0804">Transcription</keyword>
<dbReference type="NCBIfam" id="TIGR03298">
    <property type="entry name" value="argP"/>
    <property type="match status" value="1"/>
</dbReference>
<dbReference type="PROSITE" id="PS50931">
    <property type="entry name" value="HTH_LYSR"/>
    <property type="match status" value="1"/>
</dbReference>
<dbReference type="InterPro" id="IPR050176">
    <property type="entry name" value="LTTR"/>
</dbReference>
<comment type="caution">
    <text evidence="6">The sequence shown here is derived from an EMBL/GenBank/DDBJ whole genome shotgun (WGS) entry which is preliminary data.</text>
</comment>
<dbReference type="Proteomes" id="UP001150830">
    <property type="component" value="Unassembled WGS sequence"/>
</dbReference>
<name>A0A9X3ITG1_9GAMM</name>
<evidence type="ECO:0000256" key="3">
    <source>
        <dbReference type="ARBA" id="ARBA00023125"/>
    </source>
</evidence>
<reference evidence="6" key="1">
    <citation type="submission" date="2022-11" db="EMBL/GenBank/DDBJ databases">
        <title>Parathalassolutuus dongxingensis gen. nov., sp. nov., a novel member of family Oceanospirillaceae isolated from a coastal shrimp pond in Guangxi, China.</title>
        <authorList>
            <person name="Chen H."/>
        </authorList>
    </citation>
    <scope>NUCLEOTIDE SEQUENCE</scope>
    <source>
        <strain evidence="6">G-43</strain>
    </source>
</reference>
<dbReference type="AlphaFoldDB" id="A0A9X3ITG1"/>
<evidence type="ECO:0000259" key="5">
    <source>
        <dbReference type="PROSITE" id="PS50931"/>
    </source>
</evidence>
<dbReference type="PANTHER" id="PTHR30579:SF2">
    <property type="entry name" value="HTH-TYPE TRANSCRIPTIONAL REGULATOR ARGP"/>
    <property type="match status" value="1"/>
</dbReference>
<dbReference type="NCBIfam" id="NF009888">
    <property type="entry name" value="PRK13348.1"/>
    <property type="match status" value="1"/>
</dbReference>
<dbReference type="InterPro" id="IPR036388">
    <property type="entry name" value="WH-like_DNA-bd_sf"/>
</dbReference>
<evidence type="ECO:0000256" key="4">
    <source>
        <dbReference type="ARBA" id="ARBA00023163"/>
    </source>
</evidence>
<dbReference type="RefSeq" id="WP_283173368.1">
    <property type="nucleotide sequence ID" value="NZ_JAPNOA010000023.1"/>
</dbReference>
<dbReference type="InterPro" id="IPR036390">
    <property type="entry name" value="WH_DNA-bd_sf"/>
</dbReference>
<protein>
    <submittedName>
        <fullName evidence="6">LysR family transcriptional regulator ArgP</fullName>
    </submittedName>
</protein>
<dbReference type="Pfam" id="PF00126">
    <property type="entry name" value="HTH_1"/>
    <property type="match status" value="1"/>
</dbReference>
<organism evidence="6 7">
    <name type="scientific">Parathalassolituus penaei</name>
    <dbReference type="NCBI Taxonomy" id="2997323"/>
    <lineage>
        <taxon>Bacteria</taxon>
        <taxon>Pseudomonadati</taxon>
        <taxon>Pseudomonadota</taxon>
        <taxon>Gammaproteobacteria</taxon>
        <taxon>Oceanospirillales</taxon>
        <taxon>Oceanospirillaceae</taxon>
        <taxon>Parathalassolituus</taxon>
    </lineage>
</organism>
<sequence>MLDYKLLEALDAVAASGSFEGAAQRLHLTQSAISQRIRQLEERSGTVLLVRDTPVRATAAGQKLLAHVRQVRLLEGELHEALEMVVTDWLTLRIGVNADSLALGLVAAITPSLQAARILLDCVVADEAQTLDQLRSGEVLGCIGTQPQQIAGCGVIPLGVMQYVLVATPEFVARCFPAGLGTDALADAPAAVYGQQDSIHRRWLREAWGLQQGYYPCHVIPDSTALFGAVCAGLAYGLVPQPQAKDALERGVLCELAAGEPISLPLFWHHWSRQTAPARVLADAVALFASKLSD</sequence>
<dbReference type="InterPro" id="IPR000847">
    <property type="entry name" value="LysR_HTH_N"/>
</dbReference>
<proteinExistence type="inferred from homology"/>
<accession>A0A9X3ITG1</accession>
<dbReference type="GO" id="GO:0003700">
    <property type="term" value="F:DNA-binding transcription factor activity"/>
    <property type="evidence" value="ECO:0007669"/>
    <property type="project" value="InterPro"/>
</dbReference>
<dbReference type="InterPro" id="IPR005119">
    <property type="entry name" value="LysR_subst-bd"/>
</dbReference>
<keyword evidence="3" id="KW-0238">DNA-binding</keyword>
<dbReference type="NCBIfam" id="NF002964">
    <property type="entry name" value="PRK03635.1"/>
    <property type="match status" value="1"/>
</dbReference>
<keyword evidence="2" id="KW-0805">Transcription regulation</keyword>
<gene>
    <name evidence="6" type="ORF">OUO13_08150</name>
</gene>